<organism evidence="4 5">
    <name type="scientific">Cellulosimicrobium cellulans</name>
    <name type="common">Arthrobacter luteus</name>
    <dbReference type="NCBI Taxonomy" id="1710"/>
    <lineage>
        <taxon>Bacteria</taxon>
        <taxon>Bacillati</taxon>
        <taxon>Actinomycetota</taxon>
        <taxon>Actinomycetes</taxon>
        <taxon>Micrococcales</taxon>
        <taxon>Promicromonosporaceae</taxon>
        <taxon>Cellulosimicrobium</taxon>
    </lineage>
</organism>
<dbReference type="AlphaFoldDB" id="A0A4Y4E810"/>
<proteinExistence type="inferred from homology"/>
<feature type="region of interest" description="Disordered" evidence="3">
    <location>
        <begin position="1"/>
        <end position="21"/>
    </location>
</feature>
<evidence type="ECO:0000313" key="4">
    <source>
        <dbReference type="EMBL" id="GED11638.1"/>
    </source>
</evidence>
<comment type="similarity">
    <text evidence="1">Belongs to the short-chain dehydrogenases/reductases (SDR) family.</text>
</comment>
<protein>
    <submittedName>
        <fullName evidence="4">Oxidoreductase</fullName>
    </submittedName>
</protein>
<dbReference type="Pfam" id="PF00106">
    <property type="entry name" value="adh_short"/>
    <property type="match status" value="1"/>
</dbReference>
<dbReference type="InterPro" id="IPR036291">
    <property type="entry name" value="NAD(P)-bd_dom_sf"/>
</dbReference>
<evidence type="ECO:0000256" key="3">
    <source>
        <dbReference type="SAM" id="MobiDB-lite"/>
    </source>
</evidence>
<feature type="region of interest" description="Disordered" evidence="3">
    <location>
        <begin position="214"/>
        <end position="243"/>
    </location>
</feature>
<dbReference type="Proteomes" id="UP000316659">
    <property type="component" value="Unassembled WGS sequence"/>
</dbReference>
<comment type="caution">
    <text evidence="4">The sequence shown here is derived from an EMBL/GenBank/DDBJ whole genome shotgun (WGS) entry which is preliminary data.</text>
</comment>
<evidence type="ECO:0000256" key="2">
    <source>
        <dbReference type="ARBA" id="ARBA00023002"/>
    </source>
</evidence>
<accession>A0A4Y4E810</accession>
<keyword evidence="2" id="KW-0560">Oxidoreductase</keyword>
<name>A0A4Y4E810_CELCE</name>
<dbReference type="RefSeq" id="WP_141391034.1">
    <property type="nucleotide sequence ID" value="NZ_BJNZ01000033.1"/>
</dbReference>
<dbReference type="PANTHER" id="PTHR24320">
    <property type="entry name" value="RETINOL DEHYDROGENASE"/>
    <property type="match status" value="1"/>
</dbReference>
<dbReference type="PANTHER" id="PTHR24320:SF148">
    <property type="entry name" value="NAD(P)-BINDING ROSSMANN-FOLD SUPERFAMILY PROTEIN"/>
    <property type="match status" value="1"/>
</dbReference>
<reference evidence="4 5" key="1">
    <citation type="submission" date="2019-06" db="EMBL/GenBank/DDBJ databases">
        <title>Whole genome shotgun sequence of Cellulosimicrobium cellulans NBRC 15516.</title>
        <authorList>
            <person name="Hosoyama A."/>
            <person name="Uohara A."/>
            <person name="Ohji S."/>
            <person name="Ichikawa N."/>
        </authorList>
    </citation>
    <scope>NUCLEOTIDE SEQUENCE [LARGE SCALE GENOMIC DNA]</scope>
    <source>
        <strain evidence="4 5">NBRC 15516</strain>
    </source>
</reference>
<evidence type="ECO:0000256" key="1">
    <source>
        <dbReference type="ARBA" id="ARBA00006484"/>
    </source>
</evidence>
<evidence type="ECO:0000313" key="5">
    <source>
        <dbReference type="Proteomes" id="UP000316659"/>
    </source>
</evidence>
<sequence length="326" mass="34176">MDYPIENDTASTWDPHDLPDQSGRTLVVTGATAGIGYFAAEQLAAAGAHVVLAGRSPERLEIAATAIREQVPTASLGTVVVDLSSLASVRDAGAELAALDRLDGLLLNGGSMAMRARDRTVDGLPLLAGTHVVANAALVARTLPALLRTGARHDVRTRVVHTSSGFVDRLRRPVVDALPTSRSGVVAYTRAKAVTEVFAFELDRRLRSAGAPTESLVSRPGVGVDARTPHRPGIRDASVPARPNPYTPWAQGKDSASWSAVRALTDPGARGGELYAPANGRRGLPVRVRPGTLTASPAPQDVASVWRHLEDLVGVDLPVASGTSRT</sequence>
<dbReference type="EMBL" id="BJNZ01000033">
    <property type="protein sequence ID" value="GED11638.1"/>
    <property type="molecule type" value="Genomic_DNA"/>
</dbReference>
<dbReference type="SUPFAM" id="SSF51735">
    <property type="entry name" value="NAD(P)-binding Rossmann-fold domains"/>
    <property type="match status" value="1"/>
</dbReference>
<dbReference type="Gene3D" id="3.40.50.720">
    <property type="entry name" value="NAD(P)-binding Rossmann-like Domain"/>
    <property type="match status" value="1"/>
</dbReference>
<dbReference type="InterPro" id="IPR002347">
    <property type="entry name" value="SDR_fam"/>
</dbReference>
<dbReference type="GO" id="GO:0016491">
    <property type="term" value="F:oxidoreductase activity"/>
    <property type="evidence" value="ECO:0007669"/>
    <property type="project" value="UniProtKB-KW"/>
</dbReference>
<gene>
    <name evidence="4" type="ORF">CCE02nite_36370</name>
</gene>